<dbReference type="RefSeq" id="XP_022155914.1">
    <property type="nucleotide sequence ID" value="XM_022300222.1"/>
</dbReference>
<dbReference type="OrthoDB" id="1932348at2759"/>
<dbReference type="InterPro" id="IPR054722">
    <property type="entry name" value="PolX-like_BBD"/>
</dbReference>
<dbReference type="Proteomes" id="UP000504603">
    <property type="component" value="Unplaced"/>
</dbReference>
<evidence type="ECO:0000259" key="2">
    <source>
        <dbReference type="Pfam" id="PF13976"/>
    </source>
</evidence>
<sequence>MLKEKRTLETSSSSRRNKKAMKATWDESDEGSDSESGEEVANLCFMALGNEDDNDKVCLRSIKNKWYLDSGCSKYMIGDHTKFTHLEMKDGGYVTFGDNKRGKIIGKCNIGNGSKFMIENVLLVDGLKHELLSISQLCDKGYKVVFNDKNCIIENACDGKILFVRNKDKNVYTIELNDCPVVNKCLSDMHNDSWLWHRRLGHVSMYLISNISKKSLVRGLPKLNFEKDKSL</sequence>
<dbReference type="Pfam" id="PF13976">
    <property type="entry name" value="gag_pre-integrs"/>
    <property type="match status" value="1"/>
</dbReference>
<dbReference type="AlphaFoldDB" id="A0A6J1DRR0"/>
<gene>
    <name evidence="5" type="primary">LOC111022917</name>
</gene>
<organism evidence="4 5">
    <name type="scientific">Momordica charantia</name>
    <name type="common">Bitter gourd</name>
    <name type="synonym">Balsam pear</name>
    <dbReference type="NCBI Taxonomy" id="3673"/>
    <lineage>
        <taxon>Eukaryota</taxon>
        <taxon>Viridiplantae</taxon>
        <taxon>Streptophyta</taxon>
        <taxon>Embryophyta</taxon>
        <taxon>Tracheophyta</taxon>
        <taxon>Spermatophyta</taxon>
        <taxon>Magnoliopsida</taxon>
        <taxon>eudicotyledons</taxon>
        <taxon>Gunneridae</taxon>
        <taxon>Pentapetalae</taxon>
        <taxon>rosids</taxon>
        <taxon>fabids</taxon>
        <taxon>Cucurbitales</taxon>
        <taxon>Cucurbitaceae</taxon>
        <taxon>Momordiceae</taxon>
        <taxon>Momordica</taxon>
    </lineage>
</organism>
<feature type="region of interest" description="Disordered" evidence="1">
    <location>
        <begin position="1"/>
        <end position="36"/>
    </location>
</feature>
<evidence type="ECO:0000259" key="3">
    <source>
        <dbReference type="Pfam" id="PF22936"/>
    </source>
</evidence>
<dbReference type="GeneID" id="111022917"/>
<proteinExistence type="predicted"/>
<protein>
    <submittedName>
        <fullName evidence="5">Uncharacterized protein LOC111022917 isoform X1</fullName>
    </submittedName>
</protein>
<reference evidence="5" key="1">
    <citation type="submission" date="2025-08" db="UniProtKB">
        <authorList>
            <consortium name="RefSeq"/>
        </authorList>
    </citation>
    <scope>IDENTIFICATION</scope>
    <source>
        <strain evidence="5">OHB3-1</strain>
    </source>
</reference>
<feature type="compositionally biased region" description="Acidic residues" evidence="1">
    <location>
        <begin position="26"/>
        <end position="36"/>
    </location>
</feature>
<evidence type="ECO:0000256" key="1">
    <source>
        <dbReference type="SAM" id="MobiDB-lite"/>
    </source>
</evidence>
<dbReference type="InterPro" id="IPR025724">
    <property type="entry name" value="GAG-pre-integrase_dom"/>
</dbReference>
<accession>A0A6J1DRR0</accession>
<evidence type="ECO:0000313" key="4">
    <source>
        <dbReference type="Proteomes" id="UP000504603"/>
    </source>
</evidence>
<feature type="domain" description="Retrovirus-related Pol polyprotein from transposon TNT 1-94-like beta-barrel" evidence="3">
    <location>
        <begin position="66"/>
        <end position="142"/>
    </location>
</feature>
<keyword evidence="4" id="KW-1185">Reference proteome</keyword>
<dbReference type="Pfam" id="PF22936">
    <property type="entry name" value="Pol_BBD"/>
    <property type="match status" value="1"/>
</dbReference>
<evidence type="ECO:0000313" key="5">
    <source>
        <dbReference type="RefSeq" id="XP_022155914.1"/>
    </source>
</evidence>
<feature type="domain" description="GAG-pre-integrase" evidence="2">
    <location>
        <begin position="170"/>
        <end position="226"/>
    </location>
</feature>
<name>A0A6J1DRR0_MOMCH</name>
<dbReference type="KEGG" id="mcha:111022917"/>